<evidence type="ECO:0000313" key="2">
    <source>
        <dbReference type="EMBL" id="WWC87326.1"/>
    </source>
</evidence>
<gene>
    <name evidence="2" type="ORF">L201_002215</name>
</gene>
<feature type="compositionally biased region" description="Basic residues" evidence="1">
    <location>
        <begin position="157"/>
        <end position="167"/>
    </location>
</feature>
<accession>A0AAX4JPK8</accession>
<proteinExistence type="predicted"/>
<dbReference type="Proteomes" id="UP001355207">
    <property type="component" value="Chromosome 2"/>
</dbReference>
<sequence>MSPHPFFVDQTPYLPVASSSSSSLKSTIGNKSSIYSLSDSSASSSSSTLNLTHSRTQSSVSLNTLSSEKSISSISSTSSTSTFSRSTPPIDRECLRWMQTESDCEHIFGSVSSRGKSLSIEARDVRRRQMELEEQQNKFMIQSQENDPSNTKAIKAERRKGKIGKWF</sequence>
<organism evidence="2 3">
    <name type="scientific">Kwoniella dendrophila CBS 6074</name>
    <dbReference type="NCBI Taxonomy" id="1295534"/>
    <lineage>
        <taxon>Eukaryota</taxon>
        <taxon>Fungi</taxon>
        <taxon>Dikarya</taxon>
        <taxon>Basidiomycota</taxon>
        <taxon>Agaricomycotina</taxon>
        <taxon>Tremellomycetes</taxon>
        <taxon>Tremellales</taxon>
        <taxon>Cryptococcaceae</taxon>
        <taxon>Kwoniella</taxon>
    </lineage>
</organism>
<dbReference type="RefSeq" id="XP_066074089.1">
    <property type="nucleotide sequence ID" value="XM_066217992.1"/>
</dbReference>
<evidence type="ECO:0000313" key="3">
    <source>
        <dbReference type="Proteomes" id="UP001355207"/>
    </source>
</evidence>
<reference evidence="2 3" key="1">
    <citation type="submission" date="2024-01" db="EMBL/GenBank/DDBJ databases">
        <title>Comparative genomics of Cryptococcus and Kwoniella reveals pathogenesis evolution and contrasting modes of karyotype evolution via chromosome fusion or intercentromeric recombination.</title>
        <authorList>
            <person name="Coelho M.A."/>
            <person name="David-Palma M."/>
            <person name="Shea T."/>
            <person name="Bowers K."/>
            <person name="McGinley-Smith S."/>
            <person name="Mohammad A.W."/>
            <person name="Gnirke A."/>
            <person name="Yurkov A.M."/>
            <person name="Nowrousian M."/>
            <person name="Sun S."/>
            <person name="Cuomo C.A."/>
            <person name="Heitman J."/>
        </authorList>
    </citation>
    <scope>NUCLEOTIDE SEQUENCE [LARGE SCALE GENOMIC DNA]</scope>
    <source>
        <strain evidence="2 3">CBS 6074</strain>
    </source>
</reference>
<feature type="compositionally biased region" description="Polar residues" evidence="1">
    <location>
        <begin position="142"/>
        <end position="152"/>
    </location>
</feature>
<feature type="compositionally biased region" description="Low complexity" evidence="1">
    <location>
        <begin position="18"/>
        <end position="87"/>
    </location>
</feature>
<name>A0AAX4JPK8_9TREE</name>
<dbReference type="AlphaFoldDB" id="A0AAX4JPK8"/>
<dbReference type="EMBL" id="CP144099">
    <property type="protein sequence ID" value="WWC87326.1"/>
    <property type="molecule type" value="Genomic_DNA"/>
</dbReference>
<protein>
    <submittedName>
        <fullName evidence="2">Uncharacterized protein</fullName>
    </submittedName>
</protein>
<keyword evidence="3" id="KW-1185">Reference proteome</keyword>
<evidence type="ECO:0000256" key="1">
    <source>
        <dbReference type="SAM" id="MobiDB-lite"/>
    </source>
</evidence>
<dbReference type="GeneID" id="91092887"/>
<feature type="region of interest" description="Disordered" evidence="1">
    <location>
        <begin position="142"/>
        <end position="167"/>
    </location>
</feature>
<feature type="region of interest" description="Disordered" evidence="1">
    <location>
        <begin position="1"/>
        <end position="88"/>
    </location>
</feature>